<dbReference type="RefSeq" id="WP_407593317.1">
    <property type="nucleotide sequence ID" value="NZ_JBHDIY010000002.1"/>
</dbReference>
<dbReference type="Pfam" id="PF01042">
    <property type="entry name" value="Ribonuc_L-PSP"/>
    <property type="match status" value="1"/>
</dbReference>
<protein>
    <submittedName>
        <fullName evidence="1">RidA family protein</fullName>
    </submittedName>
</protein>
<dbReference type="Proteomes" id="UP001627408">
    <property type="component" value="Unassembled WGS sequence"/>
</dbReference>
<dbReference type="SUPFAM" id="SSF55298">
    <property type="entry name" value="YjgF-like"/>
    <property type="match status" value="1"/>
</dbReference>
<sequence length="116" mass="12334">MSDITRFDTGARMSQAVVHGSTVYLAGQCGSAFKPIADQTREALVRIEDLLERAGSDKTRLLSVTIWLADIADYDVVNAVWDAWIAPGTAPARACCQAPLGGQGYGMEIICTAALS</sequence>
<dbReference type="CDD" id="cd06150">
    <property type="entry name" value="YjgF_YER057c_UK114_like_2"/>
    <property type="match status" value="1"/>
</dbReference>
<accession>A0ABW8V0N9</accession>
<comment type="caution">
    <text evidence="1">The sequence shown here is derived from an EMBL/GenBank/DDBJ whole genome shotgun (WGS) entry which is preliminary data.</text>
</comment>
<dbReference type="Gene3D" id="3.30.1330.40">
    <property type="entry name" value="RutC-like"/>
    <property type="match status" value="1"/>
</dbReference>
<keyword evidence="2" id="KW-1185">Reference proteome</keyword>
<organism evidence="1 2">
    <name type="scientific">Tateyamaria armeniaca</name>
    <dbReference type="NCBI Taxonomy" id="2518930"/>
    <lineage>
        <taxon>Bacteria</taxon>
        <taxon>Pseudomonadati</taxon>
        <taxon>Pseudomonadota</taxon>
        <taxon>Alphaproteobacteria</taxon>
        <taxon>Rhodobacterales</taxon>
        <taxon>Roseobacteraceae</taxon>
        <taxon>Tateyamaria</taxon>
    </lineage>
</organism>
<dbReference type="PANTHER" id="PTHR47328:SF1">
    <property type="entry name" value="RUTC FAMILY PROTEIN YOAB"/>
    <property type="match status" value="1"/>
</dbReference>
<gene>
    <name evidence="1" type="ORF">ACERZ8_16920</name>
</gene>
<proteinExistence type="predicted"/>
<evidence type="ECO:0000313" key="1">
    <source>
        <dbReference type="EMBL" id="MFL4471474.1"/>
    </source>
</evidence>
<dbReference type="PANTHER" id="PTHR47328">
    <property type="match status" value="1"/>
</dbReference>
<reference evidence="1 2" key="1">
    <citation type="submission" date="2024-08" db="EMBL/GenBank/DDBJ databases">
        <title>Tateyamaria sp. nov., isolated from marine algae.</title>
        <authorList>
            <person name="Choi B.J."/>
            <person name="Kim J.M."/>
            <person name="Lee J.K."/>
            <person name="Choi D.G."/>
            <person name="Bayburt H."/>
            <person name="Baek J.H."/>
            <person name="Han D.M."/>
            <person name="Jeon C.O."/>
        </authorList>
    </citation>
    <scope>NUCLEOTIDE SEQUENCE [LARGE SCALE GENOMIC DNA]</scope>
    <source>
        <strain evidence="1 2">KMU-156</strain>
    </source>
</reference>
<dbReference type="InterPro" id="IPR006175">
    <property type="entry name" value="YjgF/YER057c/UK114"/>
</dbReference>
<name>A0ABW8V0N9_9RHOB</name>
<evidence type="ECO:0000313" key="2">
    <source>
        <dbReference type="Proteomes" id="UP001627408"/>
    </source>
</evidence>
<dbReference type="InterPro" id="IPR035709">
    <property type="entry name" value="YoaB-like"/>
</dbReference>
<dbReference type="EMBL" id="JBHDIY010000002">
    <property type="protein sequence ID" value="MFL4471474.1"/>
    <property type="molecule type" value="Genomic_DNA"/>
</dbReference>
<dbReference type="InterPro" id="IPR035959">
    <property type="entry name" value="RutC-like_sf"/>
</dbReference>